<sequence>MTTISQAIQAPPLDEFLVSPGFAGTAAVVAALIVLCAALYAGRRAGKRFDREFEQRERHHEEVRDAQQHAAATAQCWETLKWLVKTAGIEPASHEGATLGLGPELAMAILRGLLRDAERLGDETLADAVTVYQNQFALILAQQGGPLAELAAKAPGPQTQPTTAKSPTPQLTSAQEATTPSDGKPAKQSDKQPDRQPAPDEAPTTATEVATGERRRRR</sequence>
<dbReference type="EMBL" id="PDCP01000012">
    <property type="protein sequence ID" value="PEG40017.1"/>
    <property type="molecule type" value="Genomic_DNA"/>
</dbReference>
<dbReference type="EMBL" id="BLKS01000001">
    <property type="protein sequence ID" value="GFG51533.1"/>
    <property type="molecule type" value="Genomic_DNA"/>
</dbReference>
<reference evidence="3 6" key="2">
    <citation type="journal article" date="2019" name="Emerg. Microbes Infect.">
        <title>Comprehensive subspecies identification of 175 nontuberculous mycobacteria species based on 7547 genomic profiles.</title>
        <authorList>
            <person name="Matsumoto Y."/>
            <person name="Kinjo T."/>
            <person name="Motooka D."/>
            <person name="Nabeya D."/>
            <person name="Jung N."/>
            <person name="Uechi K."/>
            <person name="Horii T."/>
            <person name="Iida T."/>
            <person name="Fujita J."/>
            <person name="Nakamura S."/>
        </authorList>
    </citation>
    <scope>NUCLEOTIDE SEQUENCE [LARGE SCALE GENOMIC DNA]</scope>
    <source>
        <strain evidence="3 6">JCM 6377</strain>
    </source>
</reference>
<dbReference type="Proteomes" id="UP000220914">
    <property type="component" value="Unassembled WGS sequence"/>
</dbReference>
<evidence type="ECO:0000313" key="6">
    <source>
        <dbReference type="Proteomes" id="UP000465302"/>
    </source>
</evidence>
<feature type="transmembrane region" description="Helical" evidence="2">
    <location>
        <begin position="21"/>
        <end position="41"/>
    </location>
</feature>
<name>A0A2A7N8H3_MYCAG</name>
<reference evidence="3" key="3">
    <citation type="submission" date="2020-02" db="EMBL/GenBank/DDBJ databases">
        <authorList>
            <person name="Matsumoto Y."/>
            <person name="Motooka D."/>
            <person name="Nakamura S."/>
        </authorList>
    </citation>
    <scope>NUCLEOTIDE SEQUENCE</scope>
    <source>
        <strain evidence="3">JCM 6377</strain>
    </source>
</reference>
<feature type="compositionally biased region" description="Basic and acidic residues" evidence="1">
    <location>
        <begin position="184"/>
        <end position="198"/>
    </location>
</feature>
<protein>
    <submittedName>
        <fullName evidence="4">Uncharacterized protein</fullName>
    </submittedName>
</protein>
<feature type="compositionally biased region" description="Polar residues" evidence="1">
    <location>
        <begin position="157"/>
        <end position="181"/>
    </location>
</feature>
<keyword evidence="5" id="KW-1185">Reference proteome</keyword>
<accession>A0A2A7N8H3</accession>
<keyword evidence="2" id="KW-0472">Membrane</keyword>
<organism evidence="4 5">
    <name type="scientific">Mycolicibacterium agri</name>
    <name type="common">Mycobacterium agri</name>
    <dbReference type="NCBI Taxonomy" id="36811"/>
    <lineage>
        <taxon>Bacteria</taxon>
        <taxon>Bacillati</taxon>
        <taxon>Actinomycetota</taxon>
        <taxon>Actinomycetes</taxon>
        <taxon>Mycobacteriales</taxon>
        <taxon>Mycobacteriaceae</taxon>
        <taxon>Mycolicibacterium</taxon>
    </lineage>
</organism>
<evidence type="ECO:0000313" key="3">
    <source>
        <dbReference type="EMBL" id="GFG51533.1"/>
    </source>
</evidence>
<comment type="caution">
    <text evidence="4">The sequence shown here is derived from an EMBL/GenBank/DDBJ whole genome shotgun (WGS) entry which is preliminary data.</text>
</comment>
<evidence type="ECO:0000256" key="1">
    <source>
        <dbReference type="SAM" id="MobiDB-lite"/>
    </source>
</evidence>
<dbReference type="RefSeq" id="WP_097939735.1">
    <property type="nucleotide sequence ID" value="NZ_BLKS01000001.1"/>
</dbReference>
<keyword evidence="2" id="KW-1133">Transmembrane helix</keyword>
<dbReference type="Proteomes" id="UP000465302">
    <property type="component" value="Unassembled WGS sequence"/>
</dbReference>
<evidence type="ECO:0000313" key="5">
    <source>
        <dbReference type="Proteomes" id="UP000220914"/>
    </source>
</evidence>
<keyword evidence="2" id="KW-0812">Transmembrane</keyword>
<gene>
    <name evidence="4" type="ORF">CQY20_09040</name>
    <name evidence="3" type="ORF">MAGR_29740</name>
</gene>
<evidence type="ECO:0000256" key="2">
    <source>
        <dbReference type="SAM" id="Phobius"/>
    </source>
</evidence>
<dbReference type="OrthoDB" id="4730026at2"/>
<feature type="region of interest" description="Disordered" evidence="1">
    <location>
        <begin position="151"/>
        <end position="218"/>
    </location>
</feature>
<evidence type="ECO:0000313" key="4">
    <source>
        <dbReference type="EMBL" id="PEG40017.1"/>
    </source>
</evidence>
<proteinExistence type="predicted"/>
<dbReference type="AlphaFoldDB" id="A0A2A7N8H3"/>
<reference evidence="4 5" key="1">
    <citation type="submission" date="2017-10" db="EMBL/GenBank/DDBJ databases">
        <title>The new phylogeny of genus Mycobacterium.</title>
        <authorList>
            <person name="Tortoli E."/>
            <person name="Trovato A."/>
            <person name="Cirillo D.M."/>
        </authorList>
    </citation>
    <scope>NUCLEOTIDE SEQUENCE [LARGE SCALE GENOMIC DNA]</scope>
    <source>
        <strain evidence="4 5">CCUG37673</strain>
    </source>
</reference>